<gene>
    <name evidence="2" type="ORF">CTI11_06450</name>
</gene>
<name>A0A2G7T9I9_9FLAO</name>
<sequence length="80" mass="8832">MPRFSNLVPTWDTSCVGGPASLSQMDRLMLTEHLAHCDALRRPLLALWTGFTAIHRMLGERTLTGMLLIATLAAVVWLAL</sequence>
<keyword evidence="1" id="KW-0472">Membrane</keyword>
<comment type="caution">
    <text evidence="2">The sequence shown here is derived from an EMBL/GenBank/DDBJ whole genome shotgun (WGS) entry which is preliminary data.</text>
</comment>
<dbReference type="AlphaFoldDB" id="A0A2G7T9I9"/>
<dbReference type="EMBL" id="PEKC01000015">
    <property type="protein sequence ID" value="PII36579.1"/>
    <property type="molecule type" value="Genomic_DNA"/>
</dbReference>
<feature type="transmembrane region" description="Helical" evidence="1">
    <location>
        <begin position="62"/>
        <end position="79"/>
    </location>
</feature>
<accession>A0A2G7T9I9</accession>
<keyword evidence="1" id="KW-1133">Transmembrane helix</keyword>
<evidence type="ECO:0000256" key="1">
    <source>
        <dbReference type="SAM" id="Phobius"/>
    </source>
</evidence>
<proteinExistence type="predicted"/>
<keyword evidence="1" id="KW-0812">Transmembrane</keyword>
<protein>
    <submittedName>
        <fullName evidence="2">Uncharacterized protein</fullName>
    </submittedName>
</protein>
<evidence type="ECO:0000313" key="2">
    <source>
        <dbReference type="EMBL" id="PII36579.1"/>
    </source>
</evidence>
<organism evidence="2">
    <name type="scientific">Chryseobacterium sp. B5</name>
    <dbReference type="NCBI Taxonomy" id="2050562"/>
    <lineage>
        <taxon>Bacteria</taxon>
        <taxon>Pseudomonadati</taxon>
        <taxon>Bacteroidota</taxon>
        <taxon>Flavobacteriia</taxon>
        <taxon>Flavobacteriales</taxon>
        <taxon>Weeksellaceae</taxon>
        <taxon>Chryseobacterium group</taxon>
        <taxon>Chryseobacterium</taxon>
    </lineage>
</organism>
<reference evidence="2" key="1">
    <citation type="submission" date="2017-10" db="EMBL/GenBank/DDBJ databases">
        <title>Chryseobacterium sp. B5 is a hydrocarbonoclastic and plant growth promoting bacterium.</title>
        <authorList>
            <person name="Thijs S."/>
            <person name="Gkorezis P."/>
            <person name="Van Hamme J."/>
        </authorList>
    </citation>
    <scope>NUCLEOTIDE SEQUENCE</scope>
    <source>
        <strain evidence="2">B5</strain>
    </source>
</reference>